<gene>
    <name evidence="1" type="ORF">PTI45_02076</name>
</gene>
<dbReference type="AlphaFoldDB" id="A0A1E3L4K9"/>
<sequence length="337" mass="37602">MKLFKQVGLCTVTGLLVLQTIGCSQQSAPTLTTITSASDSSTIPVTSTSNNIVLASASTTTSPSATIVARFKKMLTSSEKLPQATAYLKTNIKKVSPQTGTSLVLALENAQNKYMDAWTNKYTESIQKKLMNMYTSAEVYGDEDMDDMIKRAQEPALKKLLSNTQKSGYRIVNIEGYYMPIIDYDQYDAYDDYVTKDIDAYIDIMAEESDQPAMIDAGLVIGWDDLLERTLDLEQFIMKYPTSHRIADMKQNYQYAVYSVFYGADNTQLFDSLSKKIDPDAKKQYLAVLNDEDTAEDYPSSTLLSDLHGLMDLAAQSNDKMTAKLEAYRQQVAPLES</sequence>
<evidence type="ECO:0000313" key="2">
    <source>
        <dbReference type="Proteomes" id="UP000094578"/>
    </source>
</evidence>
<protein>
    <submittedName>
        <fullName evidence="1">Uncharacterized protein</fullName>
    </submittedName>
</protein>
<dbReference type="EMBL" id="MDER01000036">
    <property type="protein sequence ID" value="ODP28531.1"/>
    <property type="molecule type" value="Genomic_DNA"/>
</dbReference>
<dbReference type="STRING" id="1886670.PTI45_02076"/>
<reference evidence="1 2" key="1">
    <citation type="submission" date="2016-08" db="EMBL/GenBank/DDBJ databases">
        <title>Genome sequencing of Paenibacillus sp. TI45-13ar, isolated from Korean traditional nuruk.</title>
        <authorList>
            <person name="Kim S.-J."/>
        </authorList>
    </citation>
    <scope>NUCLEOTIDE SEQUENCE [LARGE SCALE GENOMIC DNA]</scope>
    <source>
        <strain evidence="1 2">TI45-13ar</strain>
    </source>
</reference>
<name>A0A1E3L4K9_9BACL</name>
<dbReference type="Proteomes" id="UP000094578">
    <property type="component" value="Unassembled WGS sequence"/>
</dbReference>
<organism evidence="1 2">
    <name type="scientific">Paenibacillus nuruki</name>
    <dbReference type="NCBI Taxonomy" id="1886670"/>
    <lineage>
        <taxon>Bacteria</taxon>
        <taxon>Bacillati</taxon>
        <taxon>Bacillota</taxon>
        <taxon>Bacilli</taxon>
        <taxon>Bacillales</taxon>
        <taxon>Paenibacillaceae</taxon>
        <taxon>Paenibacillus</taxon>
    </lineage>
</organism>
<keyword evidence="2" id="KW-1185">Reference proteome</keyword>
<dbReference type="RefSeq" id="WP_069327503.1">
    <property type="nucleotide sequence ID" value="NZ_MDER01000036.1"/>
</dbReference>
<accession>A0A1E3L4K9</accession>
<comment type="caution">
    <text evidence="1">The sequence shown here is derived from an EMBL/GenBank/DDBJ whole genome shotgun (WGS) entry which is preliminary data.</text>
</comment>
<proteinExistence type="predicted"/>
<evidence type="ECO:0000313" key="1">
    <source>
        <dbReference type="EMBL" id="ODP28531.1"/>
    </source>
</evidence>